<dbReference type="AlphaFoldDB" id="A0A8C6CNK7"/>
<dbReference type="FunFam" id="3.30.160.60:FF:003845">
    <property type="match status" value="1"/>
</dbReference>
<dbReference type="Pfam" id="PF01352">
    <property type="entry name" value="KRAB"/>
    <property type="match status" value="1"/>
</dbReference>
<accession>A0A8C6CNK7</accession>
<keyword evidence="5 11" id="KW-0863">Zinc-finger</keyword>
<dbReference type="GO" id="GO:0006355">
    <property type="term" value="P:regulation of DNA-templated transcription"/>
    <property type="evidence" value="ECO:0007669"/>
    <property type="project" value="InterPro"/>
</dbReference>
<evidence type="ECO:0000256" key="9">
    <source>
        <dbReference type="ARBA" id="ARBA00023163"/>
    </source>
</evidence>
<dbReference type="PROSITE" id="PS50157">
    <property type="entry name" value="ZINC_FINGER_C2H2_2"/>
    <property type="match status" value="8"/>
</dbReference>
<evidence type="ECO:0000259" key="13">
    <source>
        <dbReference type="PROSITE" id="PS50805"/>
    </source>
</evidence>
<dbReference type="FunFam" id="3.30.160.60:FF:004137">
    <property type="match status" value="1"/>
</dbReference>
<dbReference type="SMART" id="SM00349">
    <property type="entry name" value="KRAB"/>
    <property type="match status" value="1"/>
</dbReference>
<dbReference type="FunFam" id="3.30.160.60:FF:000380">
    <property type="entry name" value="zinc finger protein 2 isoform X2"/>
    <property type="match status" value="1"/>
</dbReference>
<reference evidence="14" key="1">
    <citation type="submission" date="2025-08" db="UniProtKB">
        <authorList>
            <consortium name="Ensembl"/>
        </authorList>
    </citation>
    <scope>IDENTIFICATION</scope>
</reference>
<evidence type="ECO:0000256" key="1">
    <source>
        <dbReference type="ARBA" id="ARBA00004123"/>
    </source>
</evidence>
<feature type="domain" description="C2H2-type" evidence="12">
    <location>
        <begin position="418"/>
        <end position="445"/>
    </location>
</feature>
<dbReference type="InterPro" id="IPR036236">
    <property type="entry name" value="Znf_C2H2_sf"/>
</dbReference>
<dbReference type="Proteomes" id="UP000694544">
    <property type="component" value="Unplaced"/>
</dbReference>
<keyword evidence="3" id="KW-0479">Metal-binding</keyword>
<dbReference type="FunFam" id="3.30.160.60:FF:000384">
    <property type="entry name" value="Zinc finger protein 550"/>
    <property type="match status" value="1"/>
</dbReference>
<sequence length="552" mass="63636">MKEEGMELSQGLFTFKDVAVEFTQEEWECLDPTQRALYRDVMLETYRNLLSLGSYSATFAIKELSSPKEDISKGELCHLMTLEKDETYGIKDFDLKEICENMQESESEWGCDGRNDKVLLNHNKNLSQREDQDNKSLTDFPQSVSVRSNTYEYYMHDKPFIRNLLTVKDNIIIGGNNIKCLDSRTEARLQAQVAELQRFTTEEKMFGGTQVEKSVSNGSSVSPLHQIPPSVESTVLSAQYRRTHTREKSYNCNDCGKAFSKKSNLTNHKRIHSGQKPYRCSDCGKAFNHQSHLIAHQRVHAEEKAYKCDVCGKVFSRNSHLANHQRMHTGEKPYKCNECGKAFTQFSHLSRHQKMHAGEKPHKCNECGKHFTQRSNLMAHQRIHTGEKPFKCSKCDKAFIERSQLWGHERTHTGEKLYKCDECGKALTRHSYLTQHKTIHTGEKPYKCNECGKAYTQFASLTRHLKIHTENKHMPHTCGNAFIQSSKLKQFRQNLCVYSSLTQLMGLYQGGRTHTDAQHTHEKMLSIINHQGNANHKVSEISHYSYYQKDNE</sequence>
<proteinExistence type="inferred from homology"/>
<dbReference type="FunFam" id="3.30.160.60:FF:002004">
    <property type="entry name" value="Zinc finger protein 473"/>
    <property type="match status" value="1"/>
</dbReference>
<feature type="domain" description="C2H2-type" evidence="12">
    <location>
        <begin position="362"/>
        <end position="389"/>
    </location>
</feature>
<dbReference type="InterPro" id="IPR036051">
    <property type="entry name" value="KRAB_dom_sf"/>
</dbReference>
<evidence type="ECO:0000256" key="2">
    <source>
        <dbReference type="ARBA" id="ARBA00006991"/>
    </source>
</evidence>
<dbReference type="GO" id="GO:0003677">
    <property type="term" value="F:DNA binding"/>
    <property type="evidence" value="ECO:0007669"/>
    <property type="project" value="UniProtKB-KW"/>
</dbReference>
<evidence type="ECO:0000313" key="14">
    <source>
        <dbReference type="Ensembl" id="ENSMMSP00000004200.1"/>
    </source>
</evidence>
<feature type="domain" description="C2H2-type" evidence="12">
    <location>
        <begin position="306"/>
        <end position="333"/>
    </location>
</feature>
<dbReference type="CDD" id="cd07765">
    <property type="entry name" value="KRAB_A-box"/>
    <property type="match status" value="1"/>
</dbReference>
<protein>
    <recommendedName>
        <fullName evidence="16">Zinc finger protein 677</fullName>
    </recommendedName>
</protein>
<feature type="domain" description="C2H2-type" evidence="12">
    <location>
        <begin position="278"/>
        <end position="305"/>
    </location>
</feature>
<dbReference type="GO" id="GO:0005634">
    <property type="term" value="C:nucleus"/>
    <property type="evidence" value="ECO:0007669"/>
    <property type="project" value="UniProtKB-SubCell"/>
</dbReference>
<dbReference type="SUPFAM" id="SSF109640">
    <property type="entry name" value="KRAB domain (Kruppel-associated box)"/>
    <property type="match status" value="1"/>
</dbReference>
<keyword evidence="9" id="KW-0804">Transcription</keyword>
<dbReference type="Gene3D" id="6.10.140.140">
    <property type="match status" value="1"/>
</dbReference>
<dbReference type="FunFam" id="3.30.160.60:FF:002402">
    <property type="entry name" value="Zinc finger protein 347"/>
    <property type="match status" value="1"/>
</dbReference>
<dbReference type="SMART" id="SM00355">
    <property type="entry name" value="ZnF_C2H2"/>
    <property type="match status" value="8"/>
</dbReference>
<dbReference type="GO" id="GO:0008270">
    <property type="term" value="F:zinc ion binding"/>
    <property type="evidence" value="ECO:0007669"/>
    <property type="project" value="UniProtKB-KW"/>
</dbReference>
<keyword evidence="7" id="KW-0805">Transcription regulation</keyword>
<dbReference type="Gene3D" id="3.30.160.60">
    <property type="entry name" value="Classic Zinc Finger"/>
    <property type="match status" value="8"/>
</dbReference>
<dbReference type="InterPro" id="IPR001909">
    <property type="entry name" value="KRAB"/>
</dbReference>
<dbReference type="FunFam" id="3.30.160.60:FF:001700">
    <property type="entry name" value="Zinc finger protein 677"/>
    <property type="match status" value="1"/>
</dbReference>
<dbReference type="PANTHER" id="PTHR23234">
    <property type="entry name" value="ZNF44 PROTEIN"/>
    <property type="match status" value="1"/>
</dbReference>
<reference evidence="14" key="2">
    <citation type="submission" date="2025-09" db="UniProtKB">
        <authorList>
            <consortium name="Ensembl"/>
        </authorList>
    </citation>
    <scope>IDENTIFICATION</scope>
</reference>
<feature type="domain" description="C2H2-type" evidence="12">
    <location>
        <begin position="250"/>
        <end position="277"/>
    </location>
</feature>
<evidence type="ECO:0000256" key="10">
    <source>
        <dbReference type="ARBA" id="ARBA00023242"/>
    </source>
</evidence>
<feature type="domain" description="C2H2-type" evidence="12">
    <location>
        <begin position="446"/>
        <end position="473"/>
    </location>
</feature>
<organism evidence="14 15">
    <name type="scientific">Moschus moschiferus</name>
    <name type="common">Siberian musk deer</name>
    <name type="synonym">Moschus sibiricus</name>
    <dbReference type="NCBI Taxonomy" id="68415"/>
    <lineage>
        <taxon>Eukaryota</taxon>
        <taxon>Metazoa</taxon>
        <taxon>Chordata</taxon>
        <taxon>Craniata</taxon>
        <taxon>Vertebrata</taxon>
        <taxon>Euteleostomi</taxon>
        <taxon>Mammalia</taxon>
        <taxon>Eutheria</taxon>
        <taxon>Laurasiatheria</taxon>
        <taxon>Artiodactyla</taxon>
        <taxon>Ruminantia</taxon>
        <taxon>Pecora</taxon>
        <taxon>Moschidae</taxon>
        <taxon>Moschus</taxon>
    </lineage>
</organism>
<keyword evidence="15" id="KW-1185">Reference proteome</keyword>
<evidence type="ECO:0000256" key="8">
    <source>
        <dbReference type="ARBA" id="ARBA00023125"/>
    </source>
</evidence>
<evidence type="ECO:0000256" key="7">
    <source>
        <dbReference type="ARBA" id="ARBA00023015"/>
    </source>
</evidence>
<dbReference type="PANTHER" id="PTHR23234:SF10">
    <property type="entry name" value="RIKEN CDNA 6720489N17 GENE-RELATED"/>
    <property type="match status" value="1"/>
</dbReference>
<evidence type="ECO:0000256" key="5">
    <source>
        <dbReference type="ARBA" id="ARBA00022771"/>
    </source>
</evidence>
<feature type="domain" description="C2H2-type" evidence="12">
    <location>
        <begin position="334"/>
        <end position="361"/>
    </location>
</feature>
<evidence type="ECO:0000256" key="6">
    <source>
        <dbReference type="ARBA" id="ARBA00022833"/>
    </source>
</evidence>
<evidence type="ECO:0000256" key="11">
    <source>
        <dbReference type="PROSITE-ProRule" id="PRU00042"/>
    </source>
</evidence>
<evidence type="ECO:0000256" key="4">
    <source>
        <dbReference type="ARBA" id="ARBA00022737"/>
    </source>
</evidence>
<evidence type="ECO:0000259" key="12">
    <source>
        <dbReference type="PROSITE" id="PS50157"/>
    </source>
</evidence>
<dbReference type="InterPro" id="IPR050758">
    <property type="entry name" value="Znf_C2H2-type"/>
</dbReference>
<dbReference type="PROSITE" id="PS50805">
    <property type="entry name" value="KRAB"/>
    <property type="match status" value="1"/>
</dbReference>
<feature type="domain" description="KRAB" evidence="13">
    <location>
        <begin position="13"/>
        <end position="87"/>
    </location>
</feature>
<keyword evidence="10" id="KW-0539">Nucleus</keyword>
<feature type="domain" description="C2H2-type" evidence="12">
    <location>
        <begin position="390"/>
        <end position="417"/>
    </location>
</feature>
<comment type="similarity">
    <text evidence="2">Belongs to the krueppel C2H2-type zinc-finger protein family.</text>
</comment>
<dbReference type="FunFam" id="3.30.160.60:FF:002343">
    <property type="entry name" value="Zinc finger protein 33A"/>
    <property type="match status" value="1"/>
</dbReference>
<dbReference type="GeneTree" id="ENSGT00940000160770"/>
<dbReference type="Pfam" id="PF00096">
    <property type="entry name" value="zf-C2H2"/>
    <property type="match status" value="8"/>
</dbReference>
<dbReference type="PROSITE" id="PS00028">
    <property type="entry name" value="ZINC_FINGER_C2H2_1"/>
    <property type="match status" value="8"/>
</dbReference>
<dbReference type="InterPro" id="IPR013087">
    <property type="entry name" value="Znf_C2H2_type"/>
</dbReference>
<keyword evidence="8" id="KW-0238">DNA-binding</keyword>
<keyword evidence="6" id="KW-0862">Zinc</keyword>
<keyword evidence="4" id="KW-0677">Repeat</keyword>
<dbReference type="FunFam" id="3.30.160.60:FF:000016">
    <property type="entry name" value="zinc finger protein 37 homolog"/>
    <property type="match status" value="1"/>
</dbReference>
<evidence type="ECO:0000313" key="15">
    <source>
        <dbReference type="Proteomes" id="UP000694544"/>
    </source>
</evidence>
<dbReference type="SUPFAM" id="SSF57667">
    <property type="entry name" value="beta-beta-alpha zinc fingers"/>
    <property type="match status" value="5"/>
</dbReference>
<evidence type="ECO:0008006" key="16">
    <source>
        <dbReference type="Google" id="ProtNLM"/>
    </source>
</evidence>
<dbReference type="Ensembl" id="ENSMMST00000004569.1">
    <property type="protein sequence ID" value="ENSMMSP00000004200.1"/>
    <property type="gene ID" value="ENSMMSG00000003182.1"/>
</dbReference>
<comment type="subcellular location">
    <subcellularLocation>
        <location evidence="1">Nucleus</location>
    </subcellularLocation>
</comment>
<name>A0A8C6CNK7_MOSMO</name>
<evidence type="ECO:0000256" key="3">
    <source>
        <dbReference type="ARBA" id="ARBA00022723"/>
    </source>
</evidence>